<keyword evidence="2" id="KW-0520">NAD</keyword>
<feature type="domain" description="Mannitol dehydrogenase C-terminal" evidence="4">
    <location>
        <begin position="300"/>
        <end position="488"/>
    </location>
</feature>
<dbReference type="EMBL" id="JAKKSL010000004">
    <property type="protein sequence ID" value="MCI2285261.1"/>
    <property type="molecule type" value="Genomic_DNA"/>
</dbReference>
<dbReference type="InterPro" id="IPR013131">
    <property type="entry name" value="Mannitol_DH_N"/>
</dbReference>
<organism evidence="5 6">
    <name type="scientific">Colwellia maritima</name>
    <dbReference type="NCBI Taxonomy" id="2912588"/>
    <lineage>
        <taxon>Bacteria</taxon>
        <taxon>Pseudomonadati</taxon>
        <taxon>Pseudomonadota</taxon>
        <taxon>Gammaproteobacteria</taxon>
        <taxon>Alteromonadales</taxon>
        <taxon>Colwelliaceae</taxon>
        <taxon>Colwellia</taxon>
    </lineage>
</organism>
<reference evidence="5" key="1">
    <citation type="submission" date="2022-01" db="EMBL/GenBank/DDBJ databases">
        <title>Colwellia maritima, isolated from seawater.</title>
        <authorList>
            <person name="Kristyanto S."/>
            <person name="Jung J."/>
            <person name="Jeon C.O."/>
        </authorList>
    </citation>
    <scope>NUCLEOTIDE SEQUENCE</scope>
    <source>
        <strain evidence="5">MSW7</strain>
    </source>
</reference>
<keyword evidence="1" id="KW-0560">Oxidoreductase</keyword>
<dbReference type="Pfam" id="PF08125">
    <property type="entry name" value="Mannitol_dh_C"/>
    <property type="match status" value="1"/>
</dbReference>
<comment type="caution">
    <text evidence="5">The sequence shown here is derived from an EMBL/GenBank/DDBJ whole genome shotgun (WGS) entry which is preliminary data.</text>
</comment>
<accession>A0ABS9X4W2</accession>
<dbReference type="SUPFAM" id="SSF48179">
    <property type="entry name" value="6-phosphogluconate dehydrogenase C-terminal domain-like"/>
    <property type="match status" value="1"/>
</dbReference>
<dbReference type="PROSITE" id="PS00974">
    <property type="entry name" value="MANNITOL_DHGENASE"/>
    <property type="match status" value="1"/>
</dbReference>
<evidence type="ECO:0000259" key="4">
    <source>
        <dbReference type="Pfam" id="PF08125"/>
    </source>
</evidence>
<dbReference type="InterPro" id="IPR013118">
    <property type="entry name" value="Mannitol_DH_C"/>
</dbReference>
<name>A0ABS9X4W2_9GAMM</name>
<dbReference type="InterPro" id="IPR036291">
    <property type="entry name" value="NAD(P)-bd_dom_sf"/>
</dbReference>
<dbReference type="InterPro" id="IPR050988">
    <property type="entry name" value="Mannitol_DH/Oxidoreductase"/>
</dbReference>
<evidence type="ECO:0000313" key="6">
    <source>
        <dbReference type="Proteomes" id="UP001139646"/>
    </source>
</evidence>
<dbReference type="InterPro" id="IPR023027">
    <property type="entry name" value="Mannitol_DH_CS"/>
</dbReference>
<sequence length="516" mass="57282">MTSDSLSKSTLNQVTLAELPSHIDRPTYDRSQLKAGIVHIGVGGFHRAHQAVYSNELLKTPGSEQWAICGIGLLENNRALRDILVKQDYLYSLVVRHPNGQIDNKVIGSMIDFIFAPDNKQTVIDKLAHSDTKIVSLTITEGGYNVHPTTGELDVENSAIAHDIANPNDPKTAFGYIAAALKVRKESGMKAFTIQSCDNIQHNGAVTRKMLLSFTALQDAQQQNSELSQWIAKHVHFPNAMVDRITPVTTKTDIDYVTQNYGLTDEWPITCESFSQWVIEDNFSDGRPNWDNVGAQFVSDVTPFEKMKIRLLNAGHSVLGLLGSIHGYATIDETVSDKDFAKYLRAFMDLEVTPLLDELDGIDLNQYKDTLIERFANPNIKDSLARICSESSAKLPKFLIATIHENLAVNRDCSLAALVIATWCLYSDKQVNQAQQALDIQDAMQAELTTYAQQTSADTLAFLKLNSLFGDLMNQPAFTQLYSDAINALYAPASNIKNIMHNTLKQKRQTVAAETK</sequence>
<dbReference type="Proteomes" id="UP001139646">
    <property type="component" value="Unassembled WGS sequence"/>
</dbReference>
<evidence type="ECO:0000313" key="5">
    <source>
        <dbReference type="EMBL" id="MCI2285261.1"/>
    </source>
</evidence>
<dbReference type="InterPro" id="IPR013328">
    <property type="entry name" value="6PGD_dom2"/>
</dbReference>
<dbReference type="RefSeq" id="WP_242288062.1">
    <property type="nucleotide sequence ID" value="NZ_JAKKSL010000004.1"/>
</dbReference>
<proteinExistence type="predicted"/>
<dbReference type="PRINTS" id="PR00084">
    <property type="entry name" value="MTLDHDRGNASE"/>
</dbReference>
<dbReference type="InterPro" id="IPR008927">
    <property type="entry name" value="6-PGluconate_DH-like_C_sf"/>
</dbReference>
<dbReference type="PANTHER" id="PTHR43362">
    <property type="entry name" value="MANNITOL DEHYDROGENASE DSF1-RELATED"/>
    <property type="match status" value="1"/>
</dbReference>
<dbReference type="Gene3D" id="3.40.50.720">
    <property type="entry name" value="NAD(P)-binding Rossmann-like Domain"/>
    <property type="match status" value="1"/>
</dbReference>
<dbReference type="PANTHER" id="PTHR43362:SF1">
    <property type="entry name" value="MANNITOL DEHYDROGENASE 2-RELATED"/>
    <property type="match status" value="1"/>
</dbReference>
<dbReference type="Gene3D" id="1.10.1040.10">
    <property type="entry name" value="N-(1-d-carboxylethyl)-l-norvaline Dehydrogenase, domain 2"/>
    <property type="match status" value="1"/>
</dbReference>
<evidence type="ECO:0000256" key="1">
    <source>
        <dbReference type="ARBA" id="ARBA00023002"/>
    </source>
</evidence>
<feature type="domain" description="Mannitol dehydrogenase N-terminal" evidence="3">
    <location>
        <begin position="36"/>
        <end position="291"/>
    </location>
</feature>
<protein>
    <submittedName>
        <fullName evidence="5">Mannitol dehydrogenase family protein</fullName>
    </submittedName>
</protein>
<dbReference type="Pfam" id="PF01232">
    <property type="entry name" value="Mannitol_dh"/>
    <property type="match status" value="1"/>
</dbReference>
<dbReference type="InterPro" id="IPR000669">
    <property type="entry name" value="Mannitol_DH"/>
</dbReference>
<gene>
    <name evidence="5" type="ORF">L3081_20110</name>
</gene>
<evidence type="ECO:0000256" key="2">
    <source>
        <dbReference type="ARBA" id="ARBA00023027"/>
    </source>
</evidence>
<keyword evidence="6" id="KW-1185">Reference proteome</keyword>
<evidence type="ECO:0000259" key="3">
    <source>
        <dbReference type="Pfam" id="PF01232"/>
    </source>
</evidence>
<dbReference type="SUPFAM" id="SSF51735">
    <property type="entry name" value="NAD(P)-binding Rossmann-fold domains"/>
    <property type="match status" value="1"/>
</dbReference>